<dbReference type="OrthoDB" id="3630303at2"/>
<organism evidence="1 2">
    <name type="scientific">Amycolatopsis coloradensis</name>
    <dbReference type="NCBI Taxonomy" id="76021"/>
    <lineage>
        <taxon>Bacteria</taxon>
        <taxon>Bacillati</taxon>
        <taxon>Actinomycetota</taxon>
        <taxon>Actinomycetes</taxon>
        <taxon>Pseudonocardiales</taxon>
        <taxon>Pseudonocardiaceae</taxon>
        <taxon>Amycolatopsis</taxon>
    </lineage>
</organism>
<comment type="caution">
    <text evidence="1">The sequence shown here is derived from an EMBL/GenBank/DDBJ whole genome shotgun (WGS) entry which is preliminary data.</text>
</comment>
<dbReference type="EMBL" id="MQUQ01000006">
    <property type="protein sequence ID" value="OLZ52482.1"/>
    <property type="molecule type" value="Genomic_DNA"/>
</dbReference>
<keyword evidence="2" id="KW-1185">Reference proteome</keyword>
<name>A0A1R0KUZ6_9PSEU</name>
<dbReference type="Proteomes" id="UP000187486">
    <property type="component" value="Unassembled WGS sequence"/>
</dbReference>
<accession>A0A1R0KUZ6</accession>
<evidence type="ECO:0000313" key="1">
    <source>
        <dbReference type="EMBL" id="OLZ52482.1"/>
    </source>
</evidence>
<dbReference type="STRING" id="76021.BS329_14315"/>
<protein>
    <submittedName>
        <fullName evidence="1">Uncharacterized protein</fullName>
    </submittedName>
</protein>
<proteinExistence type="predicted"/>
<dbReference type="AlphaFoldDB" id="A0A1R0KUZ6"/>
<reference evidence="1 2" key="1">
    <citation type="submission" date="2016-01" db="EMBL/GenBank/DDBJ databases">
        <title>Amycolatopsis coloradensis genome sequencing and assembly.</title>
        <authorList>
            <person name="Mayilraj S."/>
        </authorList>
    </citation>
    <scope>NUCLEOTIDE SEQUENCE [LARGE SCALE GENOMIC DNA]</scope>
    <source>
        <strain evidence="1 2">DSM 44225</strain>
    </source>
</reference>
<evidence type="ECO:0000313" key="2">
    <source>
        <dbReference type="Proteomes" id="UP000187486"/>
    </source>
</evidence>
<gene>
    <name evidence="1" type="ORF">BS329_14315</name>
</gene>
<sequence>MEGIGTMSSFSASTEPDIESTLIDLDAVSFTALRDLDSEAFRHSAHHVVERTTNVRARYRSAGTGGGERID</sequence>